<protein>
    <submittedName>
        <fullName evidence="1">Uncharacterized protein</fullName>
    </submittedName>
</protein>
<gene>
    <name evidence="1" type="ORF">EV421DRAFT_1813119</name>
</gene>
<evidence type="ECO:0000313" key="1">
    <source>
        <dbReference type="EMBL" id="KAK0441420.1"/>
    </source>
</evidence>
<dbReference type="AlphaFoldDB" id="A0AA39JGB2"/>
<comment type="caution">
    <text evidence="1">The sequence shown here is derived from an EMBL/GenBank/DDBJ whole genome shotgun (WGS) entry which is preliminary data.</text>
</comment>
<name>A0AA39JGB2_9AGAR</name>
<dbReference type="Proteomes" id="UP001175226">
    <property type="component" value="Unassembled WGS sequence"/>
</dbReference>
<accession>A0AA39JGB2</accession>
<evidence type="ECO:0000313" key="2">
    <source>
        <dbReference type="Proteomes" id="UP001175226"/>
    </source>
</evidence>
<dbReference type="PROSITE" id="PS51257">
    <property type="entry name" value="PROKAR_LIPOPROTEIN"/>
    <property type="match status" value="1"/>
</dbReference>
<keyword evidence="2" id="KW-1185">Reference proteome</keyword>
<reference evidence="1" key="1">
    <citation type="submission" date="2023-06" db="EMBL/GenBank/DDBJ databases">
        <authorList>
            <consortium name="Lawrence Berkeley National Laboratory"/>
            <person name="Ahrendt S."/>
            <person name="Sahu N."/>
            <person name="Indic B."/>
            <person name="Wong-Bajracharya J."/>
            <person name="Merenyi Z."/>
            <person name="Ke H.-M."/>
            <person name="Monk M."/>
            <person name="Kocsube S."/>
            <person name="Drula E."/>
            <person name="Lipzen A."/>
            <person name="Balint B."/>
            <person name="Henrissat B."/>
            <person name="Andreopoulos B."/>
            <person name="Martin F.M."/>
            <person name="Harder C.B."/>
            <person name="Rigling D."/>
            <person name="Ford K.L."/>
            <person name="Foster G.D."/>
            <person name="Pangilinan J."/>
            <person name="Papanicolaou A."/>
            <person name="Barry K."/>
            <person name="LaButti K."/>
            <person name="Viragh M."/>
            <person name="Koriabine M."/>
            <person name="Yan M."/>
            <person name="Riley R."/>
            <person name="Champramary S."/>
            <person name="Plett K.L."/>
            <person name="Tsai I.J."/>
            <person name="Slot J."/>
            <person name="Sipos G."/>
            <person name="Plett J."/>
            <person name="Nagy L.G."/>
            <person name="Grigoriev I.V."/>
        </authorList>
    </citation>
    <scope>NUCLEOTIDE SEQUENCE</scope>
    <source>
        <strain evidence="1">FPL87.14</strain>
    </source>
</reference>
<proteinExistence type="predicted"/>
<dbReference type="EMBL" id="JAUEPT010000030">
    <property type="protein sequence ID" value="KAK0441420.1"/>
    <property type="molecule type" value="Genomic_DNA"/>
</dbReference>
<sequence>MKHKSDRIVDAAALQLHIDYLHNPPNLFTACSILATRGTGDMDRTAIHRDTTMLVQLCPRDAAWGECRKKLRDLVQGDGGDFFGQQHVWSMSPSAQWEFPLLRANEIQVEKDNIRYAIQVLDDFFDGRARTGMVSLRPFPQRILPFTDS</sequence>
<organism evidence="1 2">
    <name type="scientific">Armillaria borealis</name>
    <dbReference type="NCBI Taxonomy" id="47425"/>
    <lineage>
        <taxon>Eukaryota</taxon>
        <taxon>Fungi</taxon>
        <taxon>Dikarya</taxon>
        <taxon>Basidiomycota</taxon>
        <taxon>Agaricomycotina</taxon>
        <taxon>Agaricomycetes</taxon>
        <taxon>Agaricomycetidae</taxon>
        <taxon>Agaricales</taxon>
        <taxon>Marasmiineae</taxon>
        <taxon>Physalacriaceae</taxon>
        <taxon>Armillaria</taxon>
    </lineage>
</organism>